<dbReference type="Proteomes" id="UP001143486">
    <property type="component" value="Unassembled WGS sequence"/>
</dbReference>
<protein>
    <recommendedName>
        <fullName evidence="2">Beta-lactamase-related domain-containing protein</fullName>
    </recommendedName>
</protein>
<dbReference type="Gene3D" id="3.40.710.10">
    <property type="entry name" value="DD-peptidase/beta-lactamase superfamily"/>
    <property type="match status" value="1"/>
</dbReference>
<name>A0A9W6IQK7_9PROT</name>
<dbReference type="AlphaFoldDB" id="A0A9W6IQK7"/>
<organism evidence="3 4">
    <name type="scientific">Maricaulis virginensis</name>
    <dbReference type="NCBI Taxonomy" id="144022"/>
    <lineage>
        <taxon>Bacteria</taxon>
        <taxon>Pseudomonadati</taxon>
        <taxon>Pseudomonadota</taxon>
        <taxon>Alphaproteobacteria</taxon>
        <taxon>Maricaulales</taxon>
        <taxon>Maricaulaceae</taxon>
        <taxon>Maricaulis</taxon>
    </lineage>
</organism>
<sequence>MIQRLALPAAMTALAATGSLLAGCATAQPAADLHTAAIDALVADAQSSAPYPGLAVSVRRGDTLIYEAAYGEADLEQHAAATPDTVFQIGSITKSFTALLIAQLAAEGRINIEAPISTYLPDYSGPARDLPVRYLMNHTAGLVNYTALPDFPQGSQRTVTRDVMRDYFEDADLMFEPGTAFSYSNSGTYTLGLIIEAVTGQTYDAALAERVLEPLGLDRTYYAGYEPVIEGRAEGYVVGEDGFRNAPQLDPLVPFSAGALLSTVQDIQDYIDQVQRQNVFGDAVRDMLYEQVELGDDTLAYALGALVIRDWEGHRKIAHAGDIDGFAAYMSYYPDDDLSIVVMGSTRDVAPTPVGLEQKIARIVFDQPRPAPSMAPLADSEIAAIAGNYDASYMRIGIDRIGILPREGGIAFRIGGVDAQGPAIPLLHLEGRTFLAAHDDEMVFSFAPDTGTPGDLTVDWLGGGIPFVRAAGE</sequence>
<dbReference type="PANTHER" id="PTHR46825:SF9">
    <property type="entry name" value="BETA-LACTAMASE-RELATED DOMAIN-CONTAINING PROTEIN"/>
    <property type="match status" value="1"/>
</dbReference>
<dbReference type="PROSITE" id="PS51257">
    <property type="entry name" value="PROKAR_LIPOPROTEIN"/>
    <property type="match status" value="1"/>
</dbReference>
<evidence type="ECO:0000313" key="3">
    <source>
        <dbReference type="EMBL" id="GLK53301.1"/>
    </source>
</evidence>
<dbReference type="RefSeq" id="WP_271187654.1">
    <property type="nucleotide sequence ID" value="NZ_BSFE01000009.1"/>
</dbReference>
<reference evidence="3" key="1">
    <citation type="journal article" date="2014" name="Int. J. Syst. Evol. Microbiol.">
        <title>Complete genome sequence of Corynebacterium casei LMG S-19264T (=DSM 44701T), isolated from a smear-ripened cheese.</title>
        <authorList>
            <consortium name="US DOE Joint Genome Institute (JGI-PGF)"/>
            <person name="Walter F."/>
            <person name="Albersmeier A."/>
            <person name="Kalinowski J."/>
            <person name="Ruckert C."/>
        </authorList>
    </citation>
    <scope>NUCLEOTIDE SEQUENCE</scope>
    <source>
        <strain evidence="3">VKM B-1513</strain>
    </source>
</reference>
<dbReference type="InterPro" id="IPR001466">
    <property type="entry name" value="Beta-lactam-related"/>
</dbReference>
<accession>A0A9W6IQK7</accession>
<evidence type="ECO:0000313" key="4">
    <source>
        <dbReference type="Proteomes" id="UP001143486"/>
    </source>
</evidence>
<dbReference type="PANTHER" id="PTHR46825">
    <property type="entry name" value="D-ALANYL-D-ALANINE-CARBOXYPEPTIDASE/ENDOPEPTIDASE AMPH"/>
    <property type="match status" value="1"/>
</dbReference>
<keyword evidence="4" id="KW-1185">Reference proteome</keyword>
<feature type="signal peptide" evidence="1">
    <location>
        <begin position="1"/>
        <end position="27"/>
    </location>
</feature>
<evidence type="ECO:0000256" key="1">
    <source>
        <dbReference type="SAM" id="SignalP"/>
    </source>
</evidence>
<dbReference type="InterPro" id="IPR012338">
    <property type="entry name" value="Beta-lactam/transpept-like"/>
</dbReference>
<dbReference type="EMBL" id="BSFE01000009">
    <property type="protein sequence ID" value="GLK53301.1"/>
    <property type="molecule type" value="Genomic_DNA"/>
</dbReference>
<feature type="chain" id="PRO_5040848659" description="Beta-lactamase-related domain-containing protein" evidence="1">
    <location>
        <begin position="28"/>
        <end position="473"/>
    </location>
</feature>
<evidence type="ECO:0000259" key="2">
    <source>
        <dbReference type="Pfam" id="PF00144"/>
    </source>
</evidence>
<proteinExistence type="predicted"/>
<feature type="domain" description="Beta-lactamase-related" evidence="2">
    <location>
        <begin position="39"/>
        <end position="348"/>
    </location>
</feature>
<comment type="caution">
    <text evidence="3">The sequence shown here is derived from an EMBL/GenBank/DDBJ whole genome shotgun (WGS) entry which is preliminary data.</text>
</comment>
<keyword evidence="1" id="KW-0732">Signal</keyword>
<dbReference type="SUPFAM" id="SSF56601">
    <property type="entry name" value="beta-lactamase/transpeptidase-like"/>
    <property type="match status" value="1"/>
</dbReference>
<reference evidence="3" key="2">
    <citation type="submission" date="2023-01" db="EMBL/GenBank/DDBJ databases">
        <authorList>
            <person name="Sun Q."/>
            <person name="Evtushenko L."/>
        </authorList>
    </citation>
    <scope>NUCLEOTIDE SEQUENCE</scope>
    <source>
        <strain evidence="3">VKM B-1513</strain>
    </source>
</reference>
<gene>
    <name evidence="3" type="ORF">GCM10017621_28090</name>
</gene>
<dbReference type="Pfam" id="PF00144">
    <property type="entry name" value="Beta-lactamase"/>
    <property type="match status" value="1"/>
</dbReference>
<dbReference type="InterPro" id="IPR050491">
    <property type="entry name" value="AmpC-like"/>
</dbReference>